<reference evidence="1" key="1">
    <citation type="submission" date="2013-11" db="EMBL/GenBank/DDBJ databases">
        <title>Genome sequence of the fusiform rust pathogen reveals effectors for host alternation and coevolution with pine.</title>
        <authorList>
            <consortium name="DOE Joint Genome Institute"/>
            <person name="Smith K."/>
            <person name="Pendleton A."/>
            <person name="Kubisiak T."/>
            <person name="Anderson C."/>
            <person name="Salamov A."/>
            <person name="Aerts A."/>
            <person name="Riley R."/>
            <person name="Clum A."/>
            <person name="Lindquist E."/>
            <person name="Ence D."/>
            <person name="Campbell M."/>
            <person name="Kronenberg Z."/>
            <person name="Feau N."/>
            <person name="Dhillon B."/>
            <person name="Hamelin R."/>
            <person name="Burleigh J."/>
            <person name="Smith J."/>
            <person name="Yandell M."/>
            <person name="Nelson C."/>
            <person name="Grigoriev I."/>
            <person name="Davis J."/>
        </authorList>
    </citation>
    <scope>NUCLEOTIDE SEQUENCE</scope>
    <source>
        <strain evidence="1">G11</strain>
    </source>
</reference>
<proteinExistence type="predicted"/>
<evidence type="ECO:0000313" key="2">
    <source>
        <dbReference type="Proteomes" id="UP000886653"/>
    </source>
</evidence>
<dbReference type="Proteomes" id="UP000886653">
    <property type="component" value="Unassembled WGS sequence"/>
</dbReference>
<accession>A0A9P6NQ48</accession>
<keyword evidence="2" id="KW-1185">Reference proteome</keyword>
<evidence type="ECO:0000313" key="1">
    <source>
        <dbReference type="EMBL" id="KAG0150148.1"/>
    </source>
</evidence>
<dbReference type="EMBL" id="MU167222">
    <property type="protein sequence ID" value="KAG0150148.1"/>
    <property type="molecule type" value="Genomic_DNA"/>
</dbReference>
<protein>
    <submittedName>
        <fullName evidence="1">Uncharacterized protein</fullName>
    </submittedName>
</protein>
<organism evidence="1 2">
    <name type="scientific">Cronartium quercuum f. sp. fusiforme G11</name>
    <dbReference type="NCBI Taxonomy" id="708437"/>
    <lineage>
        <taxon>Eukaryota</taxon>
        <taxon>Fungi</taxon>
        <taxon>Dikarya</taxon>
        <taxon>Basidiomycota</taxon>
        <taxon>Pucciniomycotina</taxon>
        <taxon>Pucciniomycetes</taxon>
        <taxon>Pucciniales</taxon>
        <taxon>Coleosporiaceae</taxon>
        <taxon>Cronartium</taxon>
    </lineage>
</organism>
<sequence length="57" mass="6204">MSRERSQRYTSLGHLWDLSVAQETSLGAPWGALQDVSHDELLGSSQSGRSTIITSTV</sequence>
<gene>
    <name evidence="1" type="ORF">CROQUDRAFT_88444</name>
</gene>
<name>A0A9P6NQ48_9BASI</name>
<dbReference type="AlphaFoldDB" id="A0A9P6NQ48"/>
<comment type="caution">
    <text evidence="1">The sequence shown here is derived from an EMBL/GenBank/DDBJ whole genome shotgun (WGS) entry which is preliminary data.</text>
</comment>